<reference evidence="2" key="1">
    <citation type="journal article" date="2019" name="Int. J. Syst. Evol. Microbiol.">
        <title>The Global Catalogue of Microorganisms (GCM) 10K type strain sequencing project: providing services to taxonomists for standard genome sequencing and annotation.</title>
        <authorList>
            <consortium name="The Broad Institute Genomics Platform"/>
            <consortium name="The Broad Institute Genome Sequencing Center for Infectious Disease"/>
            <person name="Wu L."/>
            <person name="Ma J."/>
        </authorList>
    </citation>
    <scope>NUCLEOTIDE SEQUENCE [LARGE SCALE GENOMIC DNA]</scope>
    <source>
        <strain evidence="2">JCM 19212</strain>
    </source>
</reference>
<accession>A0ABP9LMY3</accession>
<proteinExistence type="predicted"/>
<dbReference type="EMBL" id="BAABKY010000005">
    <property type="protein sequence ID" value="GAA5081803.1"/>
    <property type="molecule type" value="Genomic_DNA"/>
</dbReference>
<dbReference type="Proteomes" id="UP001501083">
    <property type="component" value="Unassembled WGS sequence"/>
</dbReference>
<evidence type="ECO:0000313" key="1">
    <source>
        <dbReference type="EMBL" id="GAA5081803.1"/>
    </source>
</evidence>
<keyword evidence="2" id="KW-1185">Reference proteome</keyword>
<organism evidence="1 2">
    <name type="scientific">Lysobacter panacisoli</name>
    <dbReference type="NCBI Taxonomy" id="1255263"/>
    <lineage>
        <taxon>Bacteria</taxon>
        <taxon>Pseudomonadati</taxon>
        <taxon>Pseudomonadota</taxon>
        <taxon>Gammaproteobacteria</taxon>
        <taxon>Lysobacterales</taxon>
        <taxon>Lysobacteraceae</taxon>
        <taxon>Lysobacter</taxon>
    </lineage>
</organism>
<evidence type="ECO:0000313" key="2">
    <source>
        <dbReference type="Proteomes" id="UP001501083"/>
    </source>
</evidence>
<dbReference type="RefSeq" id="WP_158987877.1">
    <property type="nucleotide sequence ID" value="NZ_BAABKY010000005.1"/>
</dbReference>
<name>A0ABP9LMY3_9GAMM</name>
<protein>
    <recommendedName>
        <fullName evidence="3">PepSY domain-containing protein</fullName>
    </recommendedName>
</protein>
<comment type="caution">
    <text evidence="1">The sequence shown here is derived from an EMBL/GenBank/DDBJ whole genome shotgun (WGS) entry which is preliminary data.</text>
</comment>
<sequence length="106" mass="11631">MRKTSLAIILLSLSLVGSNAWWIYNTLDFGITHTYAMQSCEEQEQALSQALSLLPVAARPGATRDEVITAAGRGGDETVFDKDGFTWVGRLGLRFDADGRLLEARQ</sequence>
<gene>
    <name evidence="1" type="ORF">GCM10025759_32520</name>
</gene>
<evidence type="ECO:0008006" key="3">
    <source>
        <dbReference type="Google" id="ProtNLM"/>
    </source>
</evidence>